<gene>
    <name evidence="6" type="primary">zwf</name>
    <name evidence="9" type="ORF">HMPREF3187_01466</name>
</gene>
<accession>A0A133XT95</accession>
<comment type="catalytic activity">
    <reaction evidence="6">
        <text>D-glucose 6-phosphate + NADP(+) = 6-phospho-D-glucono-1,5-lactone + NADPH + H(+)</text>
        <dbReference type="Rhea" id="RHEA:15841"/>
        <dbReference type="ChEBI" id="CHEBI:15378"/>
        <dbReference type="ChEBI" id="CHEBI:57783"/>
        <dbReference type="ChEBI" id="CHEBI:57955"/>
        <dbReference type="ChEBI" id="CHEBI:58349"/>
        <dbReference type="ChEBI" id="CHEBI:61548"/>
        <dbReference type="EC" id="1.1.1.49"/>
    </reaction>
</comment>
<dbReference type="Proteomes" id="UP000070422">
    <property type="component" value="Unassembled WGS sequence"/>
</dbReference>
<dbReference type="PIRSF" id="PIRSF000110">
    <property type="entry name" value="G6PD"/>
    <property type="match status" value="1"/>
</dbReference>
<dbReference type="Pfam" id="PF02781">
    <property type="entry name" value="G6PD_C"/>
    <property type="match status" value="1"/>
</dbReference>
<dbReference type="InterPro" id="IPR001282">
    <property type="entry name" value="G6P_DH"/>
</dbReference>
<organism evidence="9 10">
    <name type="scientific">Aerococcus christensenii</name>
    <dbReference type="NCBI Taxonomy" id="87541"/>
    <lineage>
        <taxon>Bacteria</taxon>
        <taxon>Bacillati</taxon>
        <taxon>Bacillota</taxon>
        <taxon>Bacilli</taxon>
        <taxon>Lactobacillales</taxon>
        <taxon>Aerococcaceae</taxon>
        <taxon>Aerococcus</taxon>
    </lineage>
</organism>
<dbReference type="SUPFAM" id="SSF55347">
    <property type="entry name" value="Glyceraldehyde-3-phosphate dehydrogenase-like, C-terminal domain"/>
    <property type="match status" value="1"/>
</dbReference>
<reference evidence="9 10" key="1">
    <citation type="submission" date="2016-01" db="EMBL/GenBank/DDBJ databases">
        <authorList>
            <person name="Oliw E.H."/>
        </authorList>
    </citation>
    <scope>NUCLEOTIDE SEQUENCE [LARGE SCALE GENOMIC DNA]</scope>
    <source>
        <strain evidence="9 10">KA00635</strain>
    </source>
</reference>
<feature type="domain" description="Glucose-6-phosphate dehydrogenase NAD-binding" evidence="7">
    <location>
        <begin position="16"/>
        <end position="197"/>
    </location>
</feature>
<dbReference type="Pfam" id="PF00479">
    <property type="entry name" value="G6PD_N"/>
    <property type="match status" value="1"/>
</dbReference>
<comment type="caution">
    <text evidence="9">The sequence shown here is derived from an EMBL/GenBank/DDBJ whole genome shotgun (WGS) entry which is preliminary data.</text>
</comment>
<dbReference type="EC" id="1.1.1.49" evidence="6"/>
<dbReference type="NCBIfam" id="TIGR00871">
    <property type="entry name" value="zwf"/>
    <property type="match status" value="1"/>
</dbReference>
<proteinExistence type="inferred from homology"/>
<comment type="similarity">
    <text evidence="6">Belongs to the glucose-6-phosphate dehydrogenase family.</text>
</comment>
<dbReference type="PANTHER" id="PTHR23429">
    <property type="entry name" value="GLUCOSE-6-PHOSPHATE 1-DEHYDROGENASE G6PD"/>
    <property type="match status" value="1"/>
</dbReference>
<dbReference type="STRING" id="87541.AWM71_05090"/>
<comment type="caution">
    <text evidence="6">Lacks conserved residue(s) required for the propagation of feature annotation.</text>
</comment>
<dbReference type="GO" id="GO:0009051">
    <property type="term" value="P:pentose-phosphate shunt, oxidative branch"/>
    <property type="evidence" value="ECO:0007669"/>
    <property type="project" value="TreeGrafter"/>
</dbReference>
<dbReference type="PATRIC" id="fig|87541.4.peg.1452"/>
<feature type="active site" description="Proton acceptor" evidence="6">
    <location>
        <position position="250"/>
    </location>
</feature>
<dbReference type="Gene3D" id="3.40.50.720">
    <property type="entry name" value="NAD(P)-binding Rossmann-like Domain"/>
    <property type="match status" value="1"/>
</dbReference>
<feature type="binding site" evidence="6">
    <location>
        <position position="158"/>
    </location>
    <ligand>
        <name>NADP(+)</name>
        <dbReference type="ChEBI" id="CHEBI:58349"/>
    </ligand>
</feature>
<keyword evidence="2 6" id="KW-0313">Glucose metabolism</keyword>
<keyword evidence="4 6" id="KW-0560">Oxidoreductase</keyword>
<feature type="domain" description="Glucose-6-phosphate dehydrogenase C-terminal" evidence="8">
    <location>
        <begin position="200"/>
        <end position="486"/>
    </location>
</feature>
<evidence type="ECO:0000313" key="10">
    <source>
        <dbReference type="Proteomes" id="UP000070422"/>
    </source>
</evidence>
<comment type="pathway">
    <text evidence="1 6">Carbohydrate degradation; pentose phosphate pathway; D-ribulose 5-phosphate from D-glucose 6-phosphate (oxidative stage): step 1/3.</text>
</comment>
<feature type="binding site" evidence="6">
    <location>
        <position position="352"/>
    </location>
    <ligand>
        <name>substrate</name>
    </ligand>
</feature>
<dbReference type="EMBL" id="LSCQ01000083">
    <property type="protein sequence ID" value="KXB34153.1"/>
    <property type="molecule type" value="Genomic_DNA"/>
</dbReference>
<dbReference type="SUPFAM" id="SSF51735">
    <property type="entry name" value="NAD(P)-binding Rossmann-fold domains"/>
    <property type="match status" value="1"/>
</dbReference>
<protein>
    <recommendedName>
        <fullName evidence="6">Glucose-6-phosphate 1-dehydrogenase</fullName>
        <shortName evidence="6">G6PD</shortName>
        <ecNumber evidence="6">1.1.1.49</ecNumber>
    </recommendedName>
</protein>
<dbReference type="PANTHER" id="PTHR23429:SF0">
    <property type="entry name" value="GLUCOSE-6-PHOSPHATE 1-DEHYDROGENASE"/>
    <property type="match status" value="1"/>
</dbReference>
<evidence type="ECO:0000256" key="2">
    <source>
        <dbReference type="ARBA" id="ARBA00022526"/>
    </source>
</evidence>
<evidence type="ECO:0000256" key="4">
    <source>
        <dbReference type="ARBA" id="ARBA00023002"/>
    </source>
</evidence>
<comment type="function">
    <text evidence="6">Catalyzes the oxidation of glucose 6-phosphate to 6-phosphogluconolactone.</text>
</comment>
<dbReference type="Gene3D" id="3.30.360.10">
    <property type="entry name" value="Dihydrodipicolinate Reductase, domain 2"/>
    <property type="match status" value="1"/>
</dbReference>
<dbReference type="GO" id="GO:0050661">
    <property type="term" value="F:NADP binding"/>
    <property type="evidence" value="ECO:0007669"/>
    <property type="project" value="UniProtKB-UniRule"/>
</dbReference>
<dbReference type="OrthoDB" id="9802739at2"/>
<evidence type="ECO:0000256" key="3">
    <source>
        <dbReference type="ARBA" id="ARBA00022857"/>
    </source>
</evidence>
<dbReference type="GO" id="GO:0004345">
    <property type="term" value="F:glucose-6-phosphate dehydrogenase activity"/>
    <property type="evidence" value="ECO:0007669"/>
    <property type="project" value="UniProtKB-UniRule"/>
</dbReference>
<feature type="binding site" evidence="6">
    <location>
        <position position="245"/>
    </location>
    <ligand>
        <name>substrate</name>
    </ligand>
</feature>
<dbReference type="GO" id="GO:0006006">
    <property type="term" value="P:glucose metabolic process"/>
    <property type="evidence" value="ECO:0007669"/>
    <property type="project" value="UniProtKB-KW"/>
</dbReference>
<keyword evidence="5 6" id="KW-0119">Carbohydrate metabolism</keyword>
<evidence type="ECO:0000256" key="1">
    <source>
        <dbReference type="ARBA" id="ARBA00004937"/>
    </source>
</evidence>
<feature type="binding site" evidence="6">
    <location>
        <position position="192"/>
    </location>
    <ligand>
        <name>substrate</name>
    </ligand>
</feature>
<dbReference type="GO" id="GO:0005829">
    <property type="term" value="C:cytosol"/>
    <property type="evidence" value="ECO:0007669"/>
    <property type="project" value="TreeGrafter"/>
</dbReference>
<feature type="binding site" evidence="6">
    <location>
        <position position="346"/>
    </location>
    <ligand>
        <name>substrate</name>
    </ligand>
</feature>
<dbReference type="InterPro" id="IPR022675">
    <property type="entry name" value="G6P_DH_C"/>
</dbReference>
<feature type="binding site" evidence="6">
    <location>
        <position position="226"/>
    </location>
    <ligand>
        <name>substrate</name>
    </ligand>
</feature>
<dbReference type="UniPathway" id="UPA00115">
    <property type="reaction ID" value="UER00408"/>
</dbReference>
<keyword evidence="3 6" id="KW-0521">NADP</keyword>
<dbReference type="PRINTS" id="PR00079">
    <property type="entry name" value="G6PDHDRGNASE"/>
</dbReference>
<evidence type="ECO:0000256" key="5">
    <source>
        <dbReference type="ARBA" id="ARBA00023277"/>
    </source>
</evidence>
<name>A0A133XT95_9LACT</name>
<dbReference type="AlphaFoldDB" id="A0A133XT95"/>
<evidence type="ECO:0000313" key="9">
    <source>
        <dbReference type="EMBL" id="KXB34153.1"/>
    </source>
</evidence>
<feature type="binding site" evidence="6">
    <location>
        <position position="53"/>
    </location>
    <ligand>
        <name>NADP(+)</name>
        <dbReference type="ChEBI" id="CHEBI:58349"/>
    </ligand>
</feature>
<dbReference type="HAMAP" id="MF_00966">
    <property type="entry name" value="G6PD"/>
    <property type="match status" value="1"/>
</dbReference>
<evidence type="ECO:0000256" key="6">
    <source>
        <dbReference type="HAMAP-Rule" id="MF_00966"/>
    </source>
</evidence>
<dbReference type="InterPro" id="IPR022674">
    <property type="entry name" value="G6P_DH_NAD-bd"/>
</dbReference>
<evidence type="ECO:0000259" key="7">
    <source>
        <dbReference type="Pfam" id="PF00479"/>
    </source>
</evidence>
<sequence>MKGPLPMRQQVSGIIVLFGASGDLAQRKLYPSLFHLFQQGWLSERFALIGTARRPWTDEHFHEIIVNSIIAYNQDDSIREEAQKFAKHFFYVSNDASKTDDYLLLKEKMVDLQKNYQTDKNFLYYFSIVPSLFEITSKNLKETGTTSLEGNHRVILEKPFGTDLASAISLNKALNISFHENDIYRIDHYVGKETVLNIWATRQFNPFLEAVWNNQYIDHFQITLSENLPVGTRGGYYDQTGALLDMFQNHILQVLSFVGMDLPKDIKEIHQSKEAFLRQIPSFTLETTQKQIVRGQYSEDLSNIYLAYRDIPEVDSSSTTETFVAGKIEVNSPRWSGTPFYFRTGKALSSGKYTVVEAVLKDSSSGNSLPNRFTFLIHPEKGIEISMNQKALKGHFAPQIIRLTPDQSLTGKQEPSESYEILIYYAFLGNQMLFTTWEELKEQWRIADSIKAAWAALPAPDFPNYAANTLGPDDAIALIEKDHRKWVSKRYNA</sequence>
<feature type="binding site" evidence="6">
    <location>
        <position position="188"/>
    </location>
    <ligand>
        <name>substrate</name>
    </ligand>
</feature>
<evidence type="ECO:0000259" key="8">
    <source>
        <dbReference type="Pfam" id="PF02781"/>
    </source>
</evidence>
<dbReference type="InterPro" id="IPR036291">
    <property type="entry name" value="NAD(P)-bd_dom_sf"/>
</dbReference>